<dbReference type="InterPro" id="IPR029058">
    <property type="entry name" value="AB_hydrolase_fold"/>
</dbReference>
<organism evidence="9 10">
    <name type="scientific">Atta cephalotes</name>
    <name type="common">Leafcutter ant</name>
    <dbReference type="NCBI Taxonomy" id="12957"/>
    <lineage>
        <taxon>Eukaryota</taxon>
        <taxon>Metazoa</taxon>
        <taxon>Ecdysozoa</taxon>
        <taxon>Arthropoda</taxon>
        <taxon>Hexapoda</taxon>
        <taxon>Insecta</taxon>
        <taxon>Pterygota</taxon>
        <taxon>Neoptera</taxon>
        <taxon>Endopterygota</taxon>
        <taxon>Hymenoptera</taxon>
        <taxon>Apocrita</taxon>
        <taxon>Aculeata</taxon>
        <taxon>Formicoidea</taxon>
        <taxon>Formicidae</taxon>
        <taxon>Myrmicinae</taxon>
        <taxon>Atta</taxon>
    </lineage>
</organism>
<comment type="subcellular location">
    <subcellularLocation>
        <location evidence="1">Lipid droplet</location>
    </subcellularLocation>
</comment>
<protein>
    <recommendedName>
        <fullName evidence="3">Lipid droplet-associated hydrolase</fullName>
        <ecNumber evidence="7">3.1.1.13</ecNumber>
    </recommendedName>
    <alternativeName>
        <fullName evidence="6">Lipid droplet-associated serine hydrolase</fullName>
    </alternativeName>
</protein>
<dbReference type="GO" id="GO:0004771">
    <property type="term" value="F:sterol ester esterase activity"/>
    <property type="evidence" value="ECO:0007669"/>
    <property type="project" value="UniProtKB-EC"/>
</dbReference>
<gene>
    <name evidence="9" type="primary">105620204</name>
</gene>
<evidence type="ECO:0000256" key="7">
    <source>
        <dbReference type="ARBA" id="ARBA00039150"/>
    </source>
</evidence>
<dbReference type="AlphaFoldDB" id="A0A158NHU1"/>
<evidence type="ECO:0000256" key="5">
    <source>
        <dbReference type="ARBA" id="ARBA00022801"/>
    </source>
</evidence>
<accession>A0A158NHU1</accession>
<keyword evidence="5" id="KW-0378">Hydrolase</keyword>
<dbReference type="GO" id="GO:0019915">
    <property type="term" value="P:lipid storage"/>
    <property type="evidence" value="ECO:0007669"/>
    <property type="project" value="InterPro"/>
</dbReference>
<dbReference type="EnsemblMetazoa" id="XM_012201709.1">
    <property type="protein sequence ID" value="XP_012057099.1"/>
    <property type="gene ID" value="LOC105620204"/>
</dbReference>
<dbReference type="OrthoDB" id="448051at2759"/>
<dbReference type="SUPFAM" id="SSF53474">
    <property type="entry name" value="alpha/beta-Hydrolases"/>
    <property type="match status" value="1"/>
</dbReference>
<reference evidence="9" key="2">
    <citation type="submission" date="2016-04" db="UniProtKB">
        <authorList>
            <consortium name="EnsemblMetazoa"/>
        </authorList>
    </citation>
    <scope>IDENTIFICATION</scope>
</reference>
<dbReference type="PANTHER" id="PTHR13390">
    <property type="entry name" value="LIPASE"/>
    <property type="match status" value="1"/>
</dbReference>
<evidence type="ECO:0000256" key="3">
    <source>
        <dbReference type="ARBA" id="ARBA00019242"/>
    </source>
</evidence>
<dbReference type="FunCoup" id="A0A158NHU1">
    <property type="interactions" value="1415"/>
</dbReference>
<keyword evidence="10" id="KW-1185">Reference proteome</keyword>
<dbReference type="KEGG" id="acep:105620204"/>
<evidence type="ECO:0000256" key="2">
    <source>
        <dbReference type="ARBA" id="ARBA00008300"/>
    </source>
</evidence>
<dbReference type="eggNOG" id="KOG3975">
    <property type="taxonomic scope" value="Eukaryota"/>
</dbReference>
<dbReference type="GO" id="GO:0005811">
    <property type="term" value="C:lipid droplet"/>
    <property type="evidence" value="ECO:0007669"/>
    <property type="project" value="UniProtKB-SubCell"/>
</dbReference>
<keyword evidence="4" id="KW-0551">Lipid droplet</keyword>
<dbReference type="EMBL" id="ADTU01016055">
    <property type="status" value="NOT_ANNOTATED_CDS"/>
    <property type="molecule type" value="Genomic_DNA"/>
</dbReference>
<sequence length="312" mass="35848">MRRAMINCNQVQTEVISEGRWIEEDPLPHSSKNIVLVITGNPGIPRFYEGFIKTLKSRLTSSDIPVWVVGHAGHVQPPENLDIAMPSDQKWAECYGLTAQVQHKAEFIKRYIPENAHLHLIGHSIGAWCVLKLLKDNDIDKRIRKCYLLFPTIEYMADTPNGIFFKTFVSHMAPILIFLSWIFTTMFPVTLQTFMIRTFGLFFGIPDRSVRAVREMLDPRVLSRIINLAKEEIKYVKEADHETISKHADKLWLYYGAKDGWAPVKYYKAIISKHPGLNAQLCQRGFQHTFVLKDDVDMGHIISDLINEDSAH</sequence>
<dbReference type="OMA" id="WVPVSYY"/>
<dbReference type="InterPro" id="IPR019363">
    <property type="entry name" value="LDAH"/>
</dbReference>
<comment type="catalytic activity">
    <reaction evidence="8">
        <text>a cholesterol ester + H2O = cholesterol + a fatty acid + H(+)</text>
        <dbReference type="Rhea" id="RHEA:36403"/>
        <dbReference type="ChEBI" id="CHEBI:15377"/>
        <dbReference type="ChEBI" id="CHEBI:15378"/>
        <dbReference type="ChEBI" id="CHEBI:16113"/>
        <dbReference type="ChEBI" id="CHEBI:17002"/>
        <dbReference type="ChEBI" id="CHEBI:28868"/>
        <dbReference type="EC" id="3.1.1.13"/>
    </reaction>
    <physiologicalReaction direction="left-to-right" evidence="8">
        <dbReference type="Rhea" id="RHEA:36404"/>
    </physiologicalReaction>
</comment>
<dbReference type="Proteomes" id="UP000005205">
    <property type="component" value="Unassembled WGS sequence"/>
</dbReference>
<evidence type="ECO:0000256" key="8">
    <source>
        <dbReference type="ARBA" id="ARBA00049527"/>
    </source>
</evidence>
<proteinExistence type="inferred from homology"/>
<dbReference type="Gene3D" id="3.40.50.1820">
    <property type="entry name" value="alpha/beta hydrolase"/>
    <property type="match status" value="1"/>
</dbReference>
<evidence type="ECO:0000313" key="10">
    <source>
        <dbReference type="Proteomes" id="UP000005205"/>
    </source>
</evidence>
<dbReference type="Pfam" id="PF10230">
    <property type="entry name" value="LIDHydrolase"/>
    <property type="match status" value="1"/>
</dbReference>
<reference evidence="10" key="1">
    <citation type="journal article" date="2011" name="PLoS Genet.">
        <title>The genome sequence of the leaf-cutter ant Atta cephalotes reveals insights into its obligate symbiotic lifestyle.</title>
        <authorList>
            <person name="Suen G."/>
            <person name="Teiling C."/>
            <person name="Li L."/>
            <person name="Holt C."/>
            <person name="Abouheif E."/>
            <person name="Bornberg-Bauer E."/>
            <person name="Bouffard P."/>
            <person name="Caldera E.J."/>
            <person name="Cash E."/>
            <person name="Cavanaugh A."/>
            <person name="Denas O."/>
            <person name="Elhaik E."/>
            <person name="Fave M.J."/>
            <person name="Gadau J."/>
            <person name="Gibson J.D."/>
            <person name="Graur D."/>
            <person name="Grubbs K.J."/>
            <person name="Hagen D.E."/>
            <person name="Harkins T.T."/>
            <person name="Helmkampf M."/>
            <person name="Hu H."/>
            <person name="Johnson B.R."/>
            <person name="Kim J."/>
            <person name="Marsh S.E."/>
            <person name="Moeller J.A."/>
            <person name="Munoz-Torres M.C."/>
            <person name="Murphy M.C."/>
            <person name="Naughton M.C."/>
            <person name="Nigam S."/>
            <person name="Overson R."/>
            <person name="Rajakumar R."/>
            <person name="Reese J.T."/>
            <person name="Scott J.J."/>
            <person name="Smith C.R."/>
            <person name="Tao S."/>
            <person name="Tsutsui N.D."/>
            <person name="Viljakainen L."/>
            <person name="Wissler L."/>
            <person name="Yandell M.D."/>
            <person name="Zimmer F."/>
            <person name="Taylor J."/>
            <person name="Slater S.C."/>
            <person name="Clifton S.W."/>
            <person name="Warren W.C."/>
            <person name="Elsik C.G."/>
            <person name="Smith C.D."/>
            <person name="Weinstock G.M."/>
            <person name="Gerardo N.M."/>
            <person name="Currie C.R."/>
        </authorList>
    </citation>
    <scope>NUCLEOTIDE SEQUENCE [LARGE SCALE GENOMIC DNA]</scope>
</reference>
<name>A0A158NHU1_ATTCE</name>
<dbReference type="PANTHER" id="PTHR13390:SF0">
    <property type="entry name" value="LIPID DROPLET-ASSOCIATED HYDROLASE"/>
    <property type="match status" value="1"/>
</dbReference>
<comment type="similarity">
    <text evidence="2">Belongs to the AB hydrolase superfamily. LDAH family.</text>
</comment>
<dbReference type="InParanoid" id="A0A158NHU1"/>
<evidence type="ECO:0000313" key="9">
    <source>
        <dbReference type="EnsemblMetazoa" id="XP_012057099.1"/>
    </source>
</evidence>
<evidence type="ECO:0000256" key="1">
    <source>
        <dbReference type="ARBA" id="ARBA00004502"/>
    </source>
</evidence>
<dbReference type="EC" id="3.1.1.13" evidence="7"/>
<evidence type="ECO:0000256" key="6">
    <source>
        <dbReference type="ARBA" id="ARBA00031924"/>
    </source>
</evidence>
<evidence type="ECO:0000256" key="4">
    <source>
        <dbReference type="ARBA" id="ARBA00022677"/>
    </source>
</evidence>